<dbReference type="Proteomes" id="UP000006727">
    <property type="component" value="Chromosome 5"/>
</dbReference>
<dbReference type="Gramene" id="Pp3c5_2260V3.1">
    <property type="protein sequence ID" value="Pp3c5_2260V3.1"/>
    <property type="gene ID" value="Pp3c5_2260"/>
</dbReference>
<sequence>MRVTEETLSGMLNEITGGYKIQYHLNYLYL</sequence>
<dbReference type="AlphaFoldDB" id="A0A2K1KI50"/>
<reference evidence="1 3" key="1">
    <citation type="journal article" date="2008" name="Science">
        <title>The Physcomitrella genome reveals evolutionary insights into the conquest of land by plants.</title>
        <authorList>
            <person name="Rensing S."/>
            <person name="Lang D."/>
            <person name="Zimmer A."/>
            <person name="Terry A."/>
            <person name="Salamov A."/>
            <person name="Shapiro H."/>
            <person name="Nishiyama T."/>
            <person name="Perroud P.-F."/>
            <person name="Lindquist E."/>
            <person name="Kamisugi Y."/>
            <person name="Tanahashi T."/>
            <person name="Sakakibara K."/>
            <person name="Fujita T."/>
            <person name="Oishi K."/>
            <person name="Shin-I T."/>
            <person name="Kuroki Y."/>
            <person name="Toyoda A."/>
            <person name="Suzuki Y."/>
            <person name="Hashimoto A."/>
            <person name="Yamaguchi K."/>
            <person name="Sugano A."/>
            <person name="Kohara Y."/>
            <person name="Fujiyama A."/>
            <person name="Anterola A."/>
            <person name="Aoki S."/>
            <person name="Ashton N."/>
            <person name="Barbazuk W.B."/>
            <person name="Barker E."/>
            <person name="Bennetzen J."/>
            <person name="Bezanilla M."/>
            <person name="Blankenship R."/>
            <person name="Cho S.H."/>
            <person name="Dutcher S."/>
            <person name="Estelle M."/>
            <person name="Fawcett J.A."/>
            <person name="Gundlach H."/>
            <person name="Hanada K."/>
            <person name="Heyl A."/>
            <person name="Hicks K.A."/>
            <person name="Hugh J."/>
            <person name="Lohr M."/>
            <person name="Mayer K."/>
            <person name="Melkozernov A."/>
            <person name="Murata T."/>
            <person name="Nelson D."/>
            <person name="Pils B."/>
            <person name="Prigge M."/>
            <person name="Reiss B."/>
            <person name="Renner T."/>
            <person name="Rombauts S."/>
            <person name="Rushton P."/>
            <person name="Sanderfoot A."/>
            <person name="Schween G."/>
            <person name="Shiu S.-H."/>
            <person name="Stueber K."/>
            <person name="Theodoulou F.L."/>
            <person name="Tu H."/>
            <person name="Van de Peer Y."/>
            <person name="Verrier P.J."/>
            <person name="Waters E."/>
            <person name="Wood A."/>
            <person name="Yang L."/>
            <person name="Cove D."/>
            <person name="Cuming A."/>
            <person name="Hasebe M."/>
            <person name="Lucas S."/>
            <person name="Mishler D.B."/>
            <person name="Reski R."/>
            <person name="Grigoriev I."/>
            <person name="Quatrano R.S."/>
            <person name="Boore J.L."/>
        </authorList>
    </citation>
    <scope>NUCLEOTIDE SEQUENCE [LARGE SCALE GENOMIC DNA]</scope>
    <source>
        <strain evidence="2 3">cv. Gransden 2004</strain>
    </source>
</reference>
<dbReference type="PaxDb" id="3218-PP1S72_155V6.1"/>
<dbReference type="EnsemblPlants" id="Pp3c5_2260V3.1">
    <property type="protein sequence ID" value="Pp3c5_2260V3.1"/>
    <property type="gene ID" value="Pp3c5_2260"/>
</dbReference>
<dbReference type="EMBL" id="ABEU02000005">
    <property type="protein sequence ID" value="PNR53452.1"/>
    <property type="molecule type" value="Genomic_DNA"/>
</dbReference>
<gene>
    <name evidence="1" type="ORF">PHYPA_007127</name>
</gene>
<reference evidence="1 3" key="2">
    <citation type="journal article" date="2018" name="Plant J.">
        <title>The Physcomitrella patens chromosome-scale assembly reveals moss genome structure and evolution.</title>
        <authorList>
            <person name="Lang D."/>
            <person name="Ullrich K.K."/>
            <person name="Murat F."/>
            <person name="Fuchs J."/>
            <person name="Jenkins J."/>
            <person name="Haas F.B."/>
            <person name="Piednoel M."/>
            <person name="Gundlach H."/>
            <person name="Van Bel M."/>
            <person name="Meyberg R."/>
            <person name="Vives C."/>
            <person name="Morata J."/>
            <person name="Symeonidi A."/>
            <person name="Hiss M."/>
            <person name="Muchero W."/>
            <person name="Kamisugi Y."/>
            <person name="Saleh O."/>
            <person name="Blanc G."/>
            <person name="Decker E.L."/>
            <person name="van Gessel N."/>
            <person name="Grimwood J."/>
            <person name="Hayes R.D."/>
            <person name="Graham S.W."/>
            <person name="Gunter L.E."/>
            <person name="McDaniel S.F."/>
            <person name="Hoernstein S.N.W."/>
            <person name="Larsson A."/>
            <person name="Li F.W."/>
            <person name="Perroud P.F."/>
            <person name="Phillips J."/>
            <person name="Ranjan P."/>
            <person name="Rokshar D.S."/>
            <person name="Rothfels C.J."/>
            <person name="Schneider L."/>
            <person name="Shu S."/>
            <person name="Stevenson D.W."/>
            <person name="Thummler F."/>
            <person name="Tillich M."/>
            <person name="Villarreal Aguilar J.C."/>
            <person name="Widiez T."/>
            <person name="Wong G.K."/>
            <person name="Wymore A."/>
            <person name="Zhang Y."/>
            <person name="Zimmer A.D."/>
            <person name="Quatrano R.S."/>
            <person name="Mayer K.F.X."/>
            <person name="Goodstein D."/>
            <person name="Casacuberta J.M."/>
            <person name="Vandepoele K."/>
            <person name="Reski R."/>
            <person name="Cuming A.C."/>
            <person name="Tuskan G.A."/>
            <person name="Maumus F."/>
            <person name="Salse J."/>
            <person name="Schmutz J."/>
            <person name="Rensing S.A."/>
        </authorList>
    </citation>
    <scope>NUCLEOTIDE SEQUENCE [LARGE SCALE GENOMIC DNA]</scope>
    <source>
        <strain evidence="2 3">cv. Gransden 2004</strain>
    </source>
</reference>
<dbReference type="InParanoid" id="A0A2K1KI50"/>
<evidence type="ECO:0000313" key="1">
    <source>
        <dbReference type="EMBL" id="PNR53452.1"/>
    </source>
</evidence>
<reference evidence="2" key="3">
    <citation type="submission" date="2020-12" db="UniProtKB">
        <authorList>
            <consortium name="EnsemblPlants"/>
        </authorList>
    </citation>
    <scope>IDENTIFICATION</scope>
</reference>
<keyword evidence="3" id="KW-1185">Reference proteome</keyword>
<name>A0A2K1KI50_PHYPA</name>
<accession>A0A2K1KI50</accession>
<evidence type="ECO:0000313" key="2">
    <source>
        <dbReference type="EnsemblPlants" id="Pp3c5_2260V3.1"/>
    </source>
</evidence>
<proteinExistence type="predicted"/>
<evidence type="ECO:0000313" key="3">
    <source>
        <dbReference type="Proteomes" id="UP000006727"/>
    </source>
</evidence>
<protein>
    <submittedName>
        <fullName evidence="1 2">Uncharacterized protein</fullName>
    </submittedName>
</protein>
<organism evidence="1">
    <name type="scientific">Physcomitrium patens</name>
    <name type="common">Spreading-leaved earth moss</name>
    <name type="synonym">Physcomitrella patens</name>
    <dbReference type="NCBI Taxonomy" id="3218"/>
    <lineage>
        <taxon>Eukaryota</taxon>
        <taxon>Viridiplantae</taxon>
        <taxon>Streptophyta</taxon>
        <taxon>Embryophyta</taxon>
        <taxon>Bryophyta</taxon>
        <taxon>Bryophytina</taxon>
        <taxon>Bryopsida</taxon>
        <taxon>Funariidae</taxon>
        <taxon>Funariales</taxon>
        <taxon>Funariaceae</taxon>
        <taxon>Physcomitrium</taxon>
    </lineage>
</organism>